<protein>
    <submittedName>
        <fullName evidence="1">Uncharacterized protein</fullName>
    </submittedName>
</protein>
<dbReference type="AlphaFoldDB" id="A0A8T0P5J5"/>
<sequence length="188" mass="21038">MQSPGDGHQVTKSMAPFLPSSWDSLGHPSHPNCRPNLSQILSPLSQSLSDPVAPRGRKSRFGVMRRHTSSGSFCSFAGWKEQLRFCQGQWCRTVHNNRAWLLMLLIFGMIYDQIANQGLKFGGLYNQYVVKNHACLLRQVLCSCLRTIVGHISKTIVEGSTSVCVVLEKLMLNGSESYFDDSDVNLYL</sequence>
<evidence type="ECO:0000313" key="2">
    <source>
        <dbReference type="Proteomes" id="UP000823388"/>
    </source>
</evidence>
<proteinExistence type="predicted"/>
<gene>
    <name evidence="1" type="ORF">PVAP13_8NG072702</name>
</gene>
<comment type="caution">
    <text evidence="1">The sequence shown here is derived from an EMBL/GenBank/DDBJ whole genome shotgun (WGS) entry which is preliminary data.</text>
</comment>
<evidence type="ECO:0000313" key="1">
    <source>
        <dbReference type="EMBL" id="KAG2556258.1"/>
    </source>
</evidence>
<keyword evidence="2" id="KW-1185">Reference proteome</keyword>
<accession>A0A8T0P5J5</accession>
<name>A0A8T0P5J5_PANVG</name>
<dbReference type="Proteomes" id="UP000823388">
    <property type="component" value="Chromosome 8N"/>
</dbReference>
<reference evidence="1" key="1">
    <citation type="submission" date="2020-05" db="EMBL/GenBank/DDBJ databases">
        <title>WGS assembly of Panicum virgatum.</title>
        <authorList>
            <person name="Lovell J.T."/>
            <person name="Jenkins J."/>
            <person name="Shu S."/>
            <person name="Juenger T.E."/>
            <person name="Schmutz J."/>
        </authorList>
    </citation>
    <scope>NUCLEOTIDE SEQUENCE</scope>
    <source>
        <strain evidence="1">AP13</strain>
    </source>
</reference>
<dbReference type="EMBL" id="CM029052">
    <property type="protein sequence ID" value="KAG2556258.1"/>
    <property type="molecule type" value="Genomic_DNA"/>
</dbReference>
<organism evidence="1 2">
    <name type="scientific">Panicum virgatum</name>
    <name type="common">Blackwell switchgrass</name>
    <dbReference type="NCBI Taxonomy" id="38727"/>
    <lineage>
        <taxon>Eukaryota</taxon>
        <taxon>Viridiplantae</taxon>
        <taxon>Streptophyta</taxon>
        <taxon>Embryophyta</taxon>
        <taxon>Tracheophyta</taxon>
        <taxon>Spermatophyta</taxon>
        <taxon>Magnoliopsida</taxon>
        <taxon>Liliopsida</taxon>
        <taxon>Poales</taxon>
        <taxon>Poaceae</taxon>
        <taxon>PACMAD clade</taxon>
        <taxon>Panicoideae</taxon>
        <taxon>Panicodae</taxon>
        <taxon>Paniceae</taxon>
        <taxon>Panicinae</taxon>
        <taxon>Panicum</taxon>
        <taxon>Panicum sect. Hiantes</taxon>
    </lineage>
</organism>